<keyword evidence="1" id="KW-0812">Transmembrane</keyword>
<name>A0A2D2W4G5_9CAUD</name>
<evidence type="ECO:0000313" key="2">
    <source>
        <dbReference type="EMBL" id="ATS92949.1"/>
    </source>
</evidence>
<feature type="transmembrane region" description="Helical" evidence="1">
    <location>
        <begin position="15"/>
        <end position="35"/>
    </location>
</feature>
<protein>
    <submittedName>
        <fullName evidence="2">Uncharacterized protein</fullName>
    </submittedName>
</protein>
<sequence>MQTIKYFFSALREYWSWWVVVDWALAATWFVQYGFTLDFDHFLIGLLMLTMGMGQLALNASEGYSELLESQIEELVAEQ</sequence>
<reference evidence="2 3" key="1">
    <citation type="submission" date="2017-09" db="EMBL/GenBank/DDBJ databases">
        <authorList>
            <person name="Pradhan P."/>
            <person name="Aluri L.S."/>
            <person name="Anandarajan D."/>
            <person name="Beiriger J.C."/>
            <person name="Bethamcharla R."/>
            <person name="Betini N."/>
            <person name="Bhatt S.D."/>
            <person name="Chengalvala S."/>
            <person name="Cox N.E."/>
            <person name="Delvadia B.P."/>
            <person name="Desai A.S."/>
            <person name="Devaney A.M."/>
            <person name="Doyle B.K."/>
            <person name="Edgerton A.O."/>
            <person name="Erlich M.C."/>
            <person name="Fitzpatrick K.C."/>
            <person name="Gajjar E.A."/>
            <person name="Ganguly A."/>
            <person name="Gill R.S."/>
            <person name="Goldman M.G."/>
            <person name="Good P.M."/>
            <person name="Gupta N."/>
            <person name="Haddad L.M."/>
            <person name="Han E.J."/>
            <person name="Jain S."/>
            <person name="Jiang A."/>
            <person name="Jurgielewicz A.D."/>
            <person name="Kainth D.K."/>
            <person name="Karam J.M."/>
            <person name="Kodavatiganti M."/>
            <person name="Kriete S.J."/>
            <person name="MacDonald C.E."/>
            <person name="Maret J.P."/>
            <person name="Mathew A.E."/>
            <person name="Nako S."/>
            <person name="Natrajan M."/>
            <person name="Nishu N.M."/>
            <person name="Parikh A."/>
            <person name="Patel N."/>
            <person name="Patel P.D."/>
            <person name="Patel S."/>
            <person name="Patra K."/>
            <person name="Pumpuckdee D."/>
            <person name="Rai K."/>
            <person name="Ramanathan A."/>
            <person name="Sarkar A."/>
            <person name="Schaffer B.L."/>
            <person name="Shah P."/>
            <person name="Tata R.K."/>
            <person name="Tawfik A.H."/>
            <person name="Thuremella B.T."/>
            <person name="Toma J."/>
            <person name="Tran T.L."/>
            <person name="Veera S."/>
            <person name="Vemulapalli V.K."/>
            <person name="Vidas T.V."/>
            <person name="Vieira K.S."/>
            <person name="Vijayakumar G."/>
            <person name="Walor T.A."/>
            <person name="White C.R."/>
            <person name="Wong B.M."/>
            <person name="Zhao Sl."/>
            <person name="McDonald M.T."/>
            <person name="Dalia R."/>
            <person name="Little J.L."/>
            <person name="Gurney S.M.R."/>
            <person name="Bollivar D.W."/>
            <person name="Garlena R.A."/>
            <person name="Russell D.A."/>
            <person name="Pope W.H."/>
            <person name="Jacobs-Sera D."/>
            <person name="Hendrix R.W."/>
            <person name="Hatfull G.F."/>
        </authorList>
    </citation>
    <scope>NUCLEOTIDE SEQUENCE [LARGE SCALE GENOMIC DNA]</scope>
</reference>
<dbReference type="EMBL" id="MF919534">
    <property type="protein sequence ID" value="ATS92949.1"/>
    <property type="molecule type" value="Genomic_DNA"/>
</dbReference>
<organism evidence="2 3">
    <name type="scientific">Mycobacterium phage Superphikiman</name>
    <dbReference type="NCBI Taxonomy" id="2041551"/>
    <lineage>
        <taxon>Viruses</taxon>
        <taxon>Duplodnaviria</taxon>
        <taxon>Heunggongvirae</taxon>
        <taxon>Uroviricota</taxon>
        <taxon>Caudoviricetes</taxon>
        <taxon>Omegavirus</taxon>
        <taxon>Omegavirus courthouse</taxon>
    </lineage>
</organism>
<accession>A0A2D2W4G5</accession>
<evidence type="ECO:0000256" key="1">
    <source>
        <dbReference type="SAM" id="Phobius"/>
    </source>
</evidence>
<feature type="transmembrane region" description="Helical" evidence="1">
    <location>
        <begin position="42"/>
        <end position="60"/>
    </location>
</feature>
<dbReference type="Proteomes" id="UP000240916">
    <property type="component" value="Segment"/>
</dbReference>
<proteinExistence type="predicted"/>
<keyword evidence="1" id="KW-0472">Membrane</keyword>
<evidence type="ECO:0000313" key="3">
    <source>
        <dbReference type="Proteomes" id="UP000240916"/>
    </source>
</evidence>
<keyword evidence="1" id="KW-1133">Transmembrane helix</keyword>
<gene>
    <name evidence="2" type="ORF">SEA_SUPERPHIKIMAN_107</name>
</gene>